<dbReference type="RefSeq" id="WP_213009930.1">
    <property type="nucleotide sequence ID" value="NZ_BOQN01000076.1"/>
</dbReference>
<keyword evidence="3" id="KW-1185">Reference proteome</keyword>
<dbReference type="Proteomes" id="UP000677082">
    <property type="component" value="Unassembled WGS sequence"/>
</dbReference>
<reference evidence="2 3" key="1">
    <citation type="submission" date="2021-03" db="EMBL/GenBank/DDBJ databases">
        <title>Whole genome shotgun sequence of Actinoplanes toevensis NBRC 105298.</title>
        <authorList>
            <person name="Komaki H."/>
            <person name="Tamura T."/>
        </authorList>
    </citation>
    <scope>NUCLEOTIDE SEQUENCE [LARGE SCALE GENOMIC DNA]</scope>
    <source>
        <strain evidence="2 3">NBRC 105298</strain>
    </source>
</reference>
<accession>A0A919THE6</accession>
<sequence length="79" mass="8109">MPTLDVLQANFLAASAGENPPAGRVFAVLGAVALLMFAFGSMRRAVGPFAEILKAALGAVATFLLIALAVLLLLVSLVR</sequence>
<organism evidence="2 3">
    <name type="scientific">Paractinoplanes toevensis</name>
    <dbReference type="NCBI Taxonomy" id="571911"/>
    <lineage>
        <taxon>Bacteria</taxon>
        <taxon>Bacillati</taxon>
        <taxon>Actinomycetota</taxon>
        <taxon>Actinomycetes</taxon>
        <taxon>Micromonosporales</taxon>
        <taxon>Micromonosporaceae</taxon>
        <taxon>Paractinoplanes</taxon>
    </lineage>
</organism>
<protein>
    <submittedName>
        <fullName evidence="2">Uncharacterized protein</fullName>
    </submittedName>
</protein>
<name>A0A919THE6_9ACTN</name>
<keyword evidence="1" id="KW-0812">Transmembrane</keyword>
<evidence type="ECO:0000313" key="2">
    <source>
        <dbReference type="EMBL" id="GIM94139.1"/>
    </source>
</evidence>
<evidence type="ECO:0000256" key="1">
    <source>
        <dbReference type="SAM" id="Phobius"/>
    </source>
</evidence>
<keyword evidence="1" id="KW-0472">Membrane</keyword>
<comment type="caution">
    <text evidence="2">The sequence shown here is derived from an EMBL/GenBank/DDBJ whole genome shotgun (WGS) entry which is preliminary data.</text>
</comment>
<dbReference type="EMBL" id="BOQN01000076">
    <property type="protein sequence ID" value="GIM94139.1"/>
    <property type="molecule type" value="Genomic_DNA"/>
</dbReference>
<dbReference type="AlphaFoldDB" id="A0A919THE6"/>
<gene>
    <name evidence="2" type="ORF">Ato02nite_059320</name>
</gene>
<evidence type="ECO:0000313" key="3">
    <source>
        <dbReference type="Proteomes" id="UP000677082"/>
    </source>
</evidence>
<keyword evidence="1" id="KW-1133">Transmembrane helix</keyword>
<feature type="transmembrane region" description="Helical" evidence="1">
    <location>
        <begin position="52"/>
        <end position="78"/>
    </location>
</feature>
<proteinExistence type="predicted"/>
<feature type="transmembrane region" description="Helical" evidence="1">
    <location>
        <begin position="22"/>
        <end position="40"/>
    </location>
</feature>